<dbReference type="InterPro" id="IPR003509">
    <property type="entry name" value="UPF0102_YraN-like"/>
</dbReference>
<dbReference type="NCBIfam" id="TIGR00252">
    <property type="entry name" value="YraN family protein"/>
    <property type="match status" value="1"/>
</dbReference>
<dbReference type="HAMAP" id="MF_00048">
    <property type="entry name" value="UPF0102"/>
    <property type="match status" value="1"/>
</dbReference>
<sequence length="118" mass="13748">MKTNLSKGKYGESLAKEYIIAKGYKVLELNYTTKLGEIDIIALDKNIIVCIEVKTRTNTNFGYAYEAVNLKKQRKIINTSNIYIKHKKINNIQIRYDIIEIYLEKCIKINHIENAFCL</sequence>
<dbReference type="NCBIfam" id="NF009150">
    <property type="entry name" value="PRK12497.1-3"/>
    <property type="match status" value="1"/>
</dbReference>
<accession>A0A1U7M392</accession>
<dbReference type="Proteomes" id="UP000186112">
    <property type="component" value="Unassembled WGS sequence"/>
</dbReference>
<organism evidence="3 4">
    <name type="scientific">Tissierella creatinophila DSM 6911</name>
    <dbReference type="NCBI Taxonomy" id="1123403"/>
    <lineage>
        <taxon>Bacteria</taxon>
        <taxon>Bacillati</taxon>
        <taxon>Bacillota</taxon>
        <taxon>Tissierellia</taxon>
        <taxon>Tissierellales</taxon>
        <taxon>Tissierellaceae</taxon>
        <taxon>Tissierella</taxon>
    </lineage>
</organism>
<protein>
    <recommendedName>
        <fullName evidence="2">UPF0102 protein TICRE_23450</fullName>
    </recommendedName>
</protein>
<comment type="caution">
    <text evidence="3">The sequence shown here is derived from an EMBL/GenBank/DDBJ whole genome shotgun (WGS) entry which is preliminary data.</text>
</comment>
<evidence type="ECO:0000313" key="3">
    <source>
        <dbReference type="EMBL" id="OLS01745.1"/>
    </source>
</evidence>
<dbReference type="PANTHER" id="PTHR34039">
    <property type="entry name" value="UPF0102 PROTEIN YRAN"/>
    <property type="match status" value="1"/>
</dbReference>
<gene>
    <name evidence="3" type="ORF">TICRE_23450</name>
</gene>
<reference evidence="3 4" key="1">
    <citation type="submission" date="2016-02" db="EMBL/GenBank/DDBJ databases">
        <title>Genome sequence of Tissierella creatinophila DSM 6911.</title>
        <authorList>
            <person name="Poehlein A."/>
            <person name="Daniel R."/>
        </authorList>
    </citation>
    <scope>NUCLEOTIDE SEQUENCE [LARGE SCALE GENOMIC DNA]</scope>
    <source>
        <strain evidence="3 4">DSM 6911</strain>
    </source>
</reference>
<name>A0A1U7M392_TISCR</name>
<evidence type="ECO:0000256" key="1">
    <source>
        <dbReference type="ARBA" id="ARBA00006738"/>
    </source>
</evidence>
<keyword evidence="4" id="KW-1185">Reference proteome</keyword>
<comment type="similarity">
    <text evidence="1 2">Belongs to the UPF0102 family.</text>
</comment>
<dbReference type="PANTHER" id="PTHR34039:SF1">
    <property type="entry name" value="UPF0102 PROTEIN YRAN"/>
    <property type="match status" value="1"/>
</dbReference>
<proteinExistence type="inferred from homology"/>
<evidence type="ECO:0000256" key="2">
    <source>
        <dbReference type="HAMAP-Rule" id="MF_00048"/>
    </source>
</evidence>
<dbReference type="SUPFAM" id="SSF52980">
    <property type="entry name" value="Restriction endonuclease-like"/>
    <property type="match status" value="1"/>
</dbReference>
<dbReference type="GO" id="GO:0003676">
    <property type="term" value="F:nucleic acid binding"/>
    <property type="evidence" value="ECO:0007669"/>
    <property type="project" value="InterPro"/>
</dbReference>
<dbReference type="Pfam" id="PF02021">
    <property type="entry name" value="UPF0102"/>
    <property type="match status" value="1"/>
</dbReference>
<dbReference type="InterPro" id="IPR011335">
    <property type="entry name" value="Restrct_endonuc-II-like"/>
</dbReference>
<dbReference type="Gene3D" id="3.40.1350.10">
    <property type="match status" value="1"/>
</dbReference>
<dbReference type="RefSeq" id="WP_075728264.1">
    <property type="nucleotide sequence ID" value="NZ_LTDM01000064.1"/>
</dbReference>
<dbReference type="EMBL" id="LTDM01000064">
    <property type="protein sequence ID" value="OLS01745.1"/>
    <property type="molecule type" value="Genomic_DNA"/>
</dbReference>
<evidence type="ECO:0000313" key="4">
    <source>
        <dbReference type="Proteomes" id="UP000186112"/>
    </source>
</evidence>
<dbReference type="InterPro" id="IPR011856">
    <property type="entry name" value="tRNA_endonuc-like_dom_sf"/>
</dbReference>
<dbReference type="OrthoDB" id="9802516at2"/>
<dbReference type="CDD" id="cd20736">
    <property type="entry name" value="PoNe_Nuclease"/>
    <property type="match status" value="1"/>
</dbReference>
<dbReference type="AlphaFoldDB" id="A0A1U7M392"/>